<accession>A0ABW5NLY5</accession>
<evidence type="ECO:0000256" key="1">
    <source>
        <dbReference type="SAM" id="Coils"/>
    </source>
</evidence>
<name>A0ABW5NLY5_9SPHI</name>
<dbReference type="PANTHER" id="PTHR32114:SF2">
    <property type="entry name" value="ABC TRANSPORTER ABCH.3"/>
    <property type="match status" value="1"/>
</dbReference>
<gene>
    <name evidence="2" type="ORF">ACFSQ3_07865</name>
</gene>
<protein>
    <submittedName>
        <fullName evidence="2">AAA family ATPase</fullName>
    </submittedName>
</protein>
<feature type="coiled-coil region" evidence="1">
    <location>
        <begin position="293"/>
        <end position="334"/>
    </location>
</feature>
<keyword evidence="1" id="KW-0175">Coiled coil</keyword>
<feature type="coiled-coil region" evidence="1">
    <location>
        <begin position="375"/>
        <end position="446"/>
    </location>
</feature>
<evidence type="ECO:0000313" key="3">
    <source>
        <dbReference type="Proteomes" id="UP001597393"/>
    </source>
</evidence>
<dbReference type="InterPro" id="IPR027417">
    <property type="entry name" value="P-loop_NTPase"/>
</dbReference>
<dbReference type="Pfam" id="PF13558">
    <property type="entry name" value="SbcC_Walker_B"/>
    <property type="match status" value="1"/>
</dbReference>
<dbReference type="SUPFAM" id="SSF52540">
    <property type="entry name" value="P-loop containing nucleoside triphosphate hydrolases"/>
    <property type="match status" value="1"/>
</dbReference>
<dbReference type="Proteomes" id="UP001597393">
    <property type="component" value="Unassembled WGS sequence"/>
</dbReference>
<feature type="coiled-coil region" evidence="1">
    <location>
        <begin position="211"/>
        <end position="262"/>
    </location>
</feature>
<dbReference type="RefSeq" id="WP_380868998.1">
    <property type="nucleotide sequence ID" value="NZ_JBHUMA010000006.1"/>
</dbReference>
<feature type="coiled-coil region" evidence="1">
    <location>
        <begin position="522"/>
        <end position="739"/>
    </location>
</feature>
<dbReference type="EMBL" id="JBHUMA010000006">
    <property type="protein sequence ID" value="MFD2598867.1"/>
    <property type="molecule type" value="Genomic_DNA"/>
</dbReference>
<comment type="caution">
    <text evidence="2">The sequence shown here is derived from an EMBL/GenBank/DDBJ whole genome shotgun (WGS) entry which is preliminary data.</text>
</comment>
<organism evidence="2 3">
    <name type="scientific">Sphingobacterium corticis</name>
    <dbReference type="NCBI Taxonomy" id="1812823"/>
    <lineage>
        <taxon>Bacteria</taxon>
        <taxon>Pseudomonadati</taxon>
        <taxon>Bacteroidota</taxon>
        <taxon>Sphingobacteriia</taxon>
        <taxon>Sphingobacteriales</taxon>
        <taxon>Sphingobacteriaceae</taxon>
        <taxon>Sphingobacterium</taxon>
    </lineage>
</organism>
<proteinExistence type="predicted"/>
<dbReference type="Gene3D" id="3.40.50.300">
    <property type="entry name" value="P-loop containing nucleotide triphosphate hydrolases"/>
    <property type="match status" value="2"/>
</dbReference>
<keyword evidence="3" id="KW-1185">Reference proteome</keyword>
<reference evidence="3" key="1">
    <citation type="journal article" date="2019" name="Int. J. Syst. Evol. Microbiol.">
        <title>The Global Catalogue of Microorganisms (GCM) 10K type strain sequencing project: providing services to taxonomists for standard genome sequencing and annotation.</title>
        <authorList>
            <consortium name="The Broad Institute Genomics Platform"/>
            <consortium name="The Broad Institute Genome Sequencing Center for Infectious Disease"/>
            <person name="Wu L."/>
            <person name="Ma J."/>
        </authorList>
    </citation>
    <scope>NUCLEOTIDE SEQUENCE [LARGE SCALE GENOMIC DNA]</scope>
    <source>
        <strain evidence="3">KCTC 42248</strain>
    </source>
</reference>
<sequence>MLPLYLSVEGFYSYQEKQEIDFTALTEAGLFGIFGAVGSGKSSILEAISLALYGDTERLNKTDRRGYNMLNLKSSQAKIVFDLLNFEGKKHRFVAQWKRRASKFEDTSTIERSAYRWEAEQWIPLESADGSLVTNLSYANFRRTIIIPQGQFKEFLELKGKERSEMMKEIFQLNRYDLGPKVSALQQVNNQKLENLRGALSGYESISPEILAEKEANITAERELLTNAKKELDLLQTQVQLLKEASERHRELANKQSVLQELIEQKDRVNYIRKELQLFEKTVQLFRDPLHSLQRMEKEKDGIGLRVEELQSHRKSLSEEIDTVQEKFERVDHDFRQIETWRKEHADFHLLALIRKHKALQQTAQINLKKGEPYVEQSKKELEKTQLKLRQDEEKLETLKEEKFDASALMEIETWYVSKDNIQKQMDQLAQEKKDVALSIETMEKQFSESGYHPNDFEEKIKQQDTLLQEQLRVLSEQETQWQVQIKLGDFAHALRDGEPCPLCGAAEHPHPMSSDHAHEELNTLFALRKELQQDILALQEKAKALRQSANAITNKKDQISRLEQNENLLNEQLHVHIKDFVWEQYSPEDKSLFGEQKLRNKQTEDAIRALEAELKNGREEIIRQTDTVAKYEKRMQSIMEEISLANNLITQYRNQLQTVEEDQYLQHDEVALTQLKQEHERKIAQTTEDHQSLTTLLHQKKTIMADIAGKYQTLKEQFSLLRESLKTYRAEIAQLLAENGYSDLAEVNQIIQKDLPVDKIRTEIHEFDVQLEVLQRSVADLIERTTNDNYSAEIFEEQQAKLTGIHHAYEAQLAQFGGLEKELTHLTLEYAKKEKLHEQHDELTKRAEQLKVMDNLFRGNGFVNYISTIHMERLCEIANQRFHRLTKNQLSLSVSEGNDFDVIDNLNDGRRRSVKTLSGGQSFQASLCLALALAENIQSLNKADKNFFFIDEGFGTQDHESINTVFDTLQYLHQENRVVGIISHVEELKERMPRAITITKDFDRGSLVGMV</sequence>
<evidence type="ECO:0000313" key="2">
    <source>
        <dbReference type="EMBL" id="MFD2598867.1"/>
    </source>
</evidence>
<dbReference type="PANTHER" id="PTHR32114">
    <property type="entry name" value="ABC TRANSPORTER ABCH.3"/>
    <property type="match status" value="1"/>
</dbReference>